<dbReference type="Proteomes" id="UP000663829">
    <property type="component" value="Unassembled WGS sequence"/>
</dbReference>
<feature type="non-terminal residue" evidence="1">
    <location>
        <position position="1"/>
    </location>
</feature>
<dbReference type="EMBL" id="CAJNOQ010014198">
    <property type="protein sequence ID" value="CAF1336812.1"/>
    <property type="molecule type" value="Genomic_DNA"/>
</dbReference>
<organism evidence="1 3">
    <name type="scientific">Didymodactylos carnosus</name>
    <dbReference type="NCBI Taxonomy" id="1234261"/>
    <lineage>
        <taxon>Eukaryota</taxon>
        <taxon>Metazoa</taxon>
        <taxon>Spiralia</taxon>
        <taxon>Gnathifera</taxon>
        <taxon>Rotifera</taxon>
        <taxon>Eurotatoria</taxon>
        <taxon>Bdelloidea</taxon>
        <taxon>Philodinida</taxon>
        <taxon>Philodinidae</taxon>
        <taxon>Didymodactylos</taxon>
    </lineage>
</organism>
<dbReference type="Proteomes" id="UP000681722">
    <property type="component" value="Unassembled WGS sequence"/>
</dbReference>
<keyword evidence="3" id="KW-1185">Reference proteome</keyword>
<dbReference type="EMBL" id="CAJOBC010056431">
    <property type="protein sequence ID" value="CAF4194488.1"/>
    <property type="molecule type" value="Genomic_DNA"/>
</dbReference>
<sequence length="212" mass="23696">MSNSFLNMDDHTYTDSKLVSDYKKAFGTIKHGDDLGDDIKIQPDQSLYQELDRRQLLKRASHPSGLGIHLVKDGELGLAMLNQTPKFLAPGRYTFVSPFNHLVDVVSITEKLITLSNIQIVTINQGELGLSRRNGVTILLDPGRYILKAPHVFEKTTEANAQYIELGTYRRITVPVGFVAVAFDIGKQIIIRPEDTESGPFETNSATFLFDK</sequence>
<name>A0A815GAN6_9BILA</name>
<proteinExistence type="predicted"/>
<evidence type="ECO:0000313" key="2">
    <source>
        <dbReference type="EMBL" id="CAF4194488.1"/>
    </source>
</evidence>
<comment type="caution">
    <text evidence="1">The sequence shown here is derived from an EMBL/GenBank/DDBJ whole genome shotgun (WGS) entry which is preliminary data.</text>
</comment>
<gene>
    <name evidence="1" type="ORF">GPM918_LOCUS30230</name>
    <name evidence="2" type="ORF">SRO942_LOCUS30833</name>
</gene>
<evidence type="ECO:0000313" key="3">
    <source>
        <dbReference type="Proteomes" id="UP000663829"/>
    </source>
</evidence>
<evidence type="ECO:0000313" key="1">
    <source>
        <dbReference type="EMBL" id="CAF1336812.1"/>
    </source>
</evidence>
<accession>A0A815GAN6</accession>
<reference evidence="1" key="1">
    <citation type="submission" date="2021-02" db="EMBL/GenBank/DDBJ databases">
        <authorList>
            <person name="Nowell W R."/>
        </authorList>
    </citation>
    <scope>NUCLEOTIDE SEQUENCE</scope>
</reference>
<dbReference type="OrthoDB" id="10124568at2759"/>
<dbReference type="AlphaFoldDB" id="A0A815GAN6"/>
<protein>
    <submittedName>
        <fullName evidence="1">Uncharacterized protein</fullName>
    </submittedName>
</protein>